<reference evidence="2 3" key="1">
    <citation type="submission" date="2017-05" db="EMBL/GenBank/DDBJ databases">
        <title>Complete and WGS of Bordetella genogroups.</title>
        <authorList>
            <person name="Spilker T."/>
            <person name="Lipuma J."/>
        </authorList>
    </citation>
    <scope>NUCLEOTIDE SEQUENCE [LARGE SCALE GENOMIC DNA]</scope>
    <source>
        <strain evidence="2 3">AU9795</strain>
    </source>
</reference>
<evidence type="ECO:0008006" key="4">
    <source>
        <dbReference type="Google" id="ProtNLM"/>
    </source>
</evidence>
<feature type="compositionally biased region" description="Pro residues" evidence="1">
    <location>
        <begin position="19"/>
        <end position="28"/>
    </location>
</feature>
<feature type="region of interest" description="Disordered" evidence="1">
    <location>
        <begin position="13"/>
        <end position="34"/>
    </location>
</feature>
<name>A0ABX4F6I4_9BORD</name>
<evidence type="ECO:0000313" key="2">
    <source>
        <dbReference type="EMBL" id="OZI69362.1"/>
    </source>
</evidence>
<evidence type="ECO:0000256" key="1">
    <source>
        <dbReference type="SAM" id="MobiDB-lite"/>
    </source>
</evidence>
<dbReference type="Proteomes" id="UP000216354">
    <property type="component" value="Unassembled WGS sequence"/>
</dbReference>
<proteinExistence type="predicted"/>
<gene>
    <name evidence="2" type="ORF">CAL27_04565</name>
</gene>
<dbReference type="EMBL" id="NEVR01000001">
    <property type="protein sequence ID" value="OZI69362.1"/>
    <property type="molecule type" value="Genomic_DNA"/>
</dbReference>
<feature type="region of interest" description="Disordered" evidence="1">
    <location>
        <begin position="69"/>
        <end position="91"/>
    </location>
</feature>
<accession>A0ABX4F6I4</accession>
<organism evidence="2 3">
    <name type="scientific">Bordetella genomosp. 1</name>
    <dbReference type="NCBI Taxonomy" id="1395607"/>
    <lineage>
        <taxon>Bacteria</taxon>
        <taxon>Pseudomonadati</taxon>
        <taxon>Pseudomonadota</taxon>
        <taxon>Betaproteobacteria</taxon>
        <taxon>Burkholderiales</taxon>
        <taxon>Alcaligenaceae</taxon>
        <taxon>Bordetella</taxon>
    </lineage>
</organism>
<protein>
    <recommendedName>
        <fullName evidence="4">Peptidase</fullName>
    </recommendedName>
</protein>
<evidence type="ECO:0000313" key="3">
    <source>
        <dbReference type="Proteomes" id="UP000216354"/>
    </source>
</evidence>
<sequence>MAASALALLLGACANQGPPGGPPPPPMPGADLDGHGCKPSAGFAWCDRLAQCVRPWELARSRGLPAGPEAFSDYCGTPSTAQPLVAPGRPQ</sequence>
<keyword evidence="3" id="KW-1185">Reference proteome</keyword>
<comment type="caution">
    <text evidence="2">The sequence shown here is derived from an EMBL/GenBank/DDBJ whole genome shotgun (WGS) entry which is preliminary data.</text>
</comment>